<sequence>MEKLDVKNRIEDIRNLYKERTKDSNFTALVMGEPGMGKTHFICTGNKPILIDSFDPRGTTVIDIEFAKEIRDGDIIVRTFWGESYKHPSMYKEWEAQWETDRKVYPLHKHVIDEYRSILRKIKDYTRKGLNIKNIAGFAESIHYTRKENKIFIGFDGFGAELKCRPVVQFGRAPVSKTGRWGFESLLACQKIEPKVCYYGENY</sequence>
<reference evidence="1" key="1">
    <citation type="journal article" date="2015" name="Nature">
        <title>Complex archaea that bridge the gap between prokaryotes and eukaryotes.</title>
        <authorList>
            <person name="Spang A."/>
            <person name="Saw J.H."/>
            <person name="Jorgensen S.L."/>
            <person name="Zaremba-Niedzwiedzka K."/>
            <person name="Martijn J."/>
            <person name="Lind A.E."/>
            <person name="van Eijk R."/>
            <person name="Schleper C."/>
            <person name="Guy L."/>
            <person name="Ettema T.J."/>
        </authorList>
    </citation>
    <scope>NUCLEOTIDE SEQUENCE</scope>
</reference>
<name>A0A0F9F570_9ZZZZ</name>
<dbReference type="EMBL" id="LAZR01022569">
    <property type="protein sequence ID" value="KKL81413.1"/>
    <property type="molecule type" value="Genomic_DNA"/>
</dbReference>
<organism evidence="1">
    <name type="scientific">marine sediment metagenome</name>
    <dbReference type="NCBI Taxonomy" id="412755"/>
    <lineage>
        <taxon>unclassified sequences</taxon>
        <taxon>metagenomes</taxon>
        <taxon>ecological metagenomes</taxon>
    </lineage>
</organism>
<protein>
    <submittedName>
        <fullName evidence="1">Uncharacterized protein</fullName>
    </submittedName>
</protein>
<comment type="caution">
    <text evidence="1">The sequence shown here is derived from an EMBL/GenBank/DDBJ whole genome shotgun (WGS) entry which is preliminary data.</text>
</comment>
<accession>A0A0F9F570</accession>
<gene>
    <name evidence="1" type="ORF">LCGC14_1994990</name>
</gene>
<dbReference type="AlphaFoldDB" id="A0A0F9F570"/>
<proteinExistence type="predicted"/>
<evidence type="ECO:0000313" key="1">
    <source>
        <dbReference type="EMBL" id="KKL81413.1"/>
    </source>
</evidence>